<accession>A0A5E4LPA3</accession>
<comment type="caution">
    <text evidence="1">The sequence shown here is derived from an EMBL/GenBank/DDBJ whole genome shotgun (WGS) entry which is preliminary data.</text>
</comment>
<name>A0A5E4LPA3_9ARCH</name>
<evidence type="ECO:0000313" key="2">
    <source>
        <dbReference type="Proteomes" id="UP000789941"/>
    </source>
</evidence>
<dbReference type="Proteomes" id="UP000789941">
    <property type="component" value="Unassembled WGS sequence"/>
</dbReference>
<reference evidence="1 2" key="1">
    <citation type="submission" date="2019-08" db="EMBL/GenBank/DDBJ databases">
        <authorList>
            <person name="Vazquez-Campos X."/>
        </authorList>
    </citation>
    <scope>NUCLEOTIDE SEQUENCE [LARGE SCALE GENOMIC DNA]</scope>
    <source>
        <strain evidence="1">LFW-283_2</strain>
    </source>
</reference>
<protein>
    <submittedName>
        <fullName evidence="1">Uncharacterized protein</fullName>
    </submittedName>
</protein>
<dbReference type="EMBL" id="CABMJJ010000009">
    <property type="protein sequence ID" value="VVC03824.1"/>
    <property type="molecule type" value="Genomic_DNA"/>
</dbReference>
<proteinExistence type="predicted"/>
<evidence type="ECO:0000313" key="1">
    <source>
        <dbReference type="EMBL" id="VVC03824.1"/>
    </source>
</evidence>
<organism evidence="1 2">
    <name type="scientific">Candidatus Bilamarchaeum dharawalense</name>
    <dbReference type="NCBI Taxonomy" id="2885759"/>
    <lineage>
        <taxon>Archaea</taxon>
        <taxon>Candidatus Micrarchaeota</taxon>
        <taxon>Candidatus Micrarchaeia</taxon>
        <taxon>Candidatus Anstonellales</taxon>
        <taxon>Candidatus Bilamarchaeaceae</taxon>
        <taxon>Candidatus Bilamarchaeum</taxon>
    </lineage>
</organism>
<dbReference type="PROSITE" id="PS51257">
    <property type="entry name" value="PROKAR_LIPOPROTEIN"/>
    <property type="match status" value="1"/>
</dbReference>
<sequence>MRLLILFGLVLSILTAGCCCALTPESSSSGFCPYGTYGSACSYVCTKANVPNCVSTCLDDVRAEGLGDATTCCPSTFRQDCDDICTDLAISTNGGESKADCMDNCLANYEAVGVNPDTCAIPI</sequence>
<gene>
    <name evidence="1" type="ORF">LFW2832_00563</name>
</gene>
<dbReference type="AlphaFoldDB" id="A0A5E4LPA3"/>